<keyword evidence="3" id="KW-1185">Reference proteome</keyword>
<comment type="caution">
    <text evidence="2">The sequence shown here is derived from an EMBL/GenBank/DDBJ whole genome shotgun (WGS) entry which is preliminary data.</text>
</comment>
<feature type="transmembrane region" description="Helical" evidence="1">
    <location>
        <begin position="6"/>
        <end position="34"/>
    </location>
</feature>
<keyword evidence="1" id="KW-1133">Transmembrane helix</keyword>
<accession>A0ABD6BTU1</accession>
<dbReference type="RefSeq" id="WP_267647899.1">
    <property type="nucleotide sequence ID" value="NZ_JANHGR010000002.1"/>
</dbReference>
<dbReference type="EMBL" id="JBHUCZ010000010">
    <property type="protein sequence ID" value="MFD1568121.1"/>
    <property type="molecule type" value="Genomic_DNA"/>
</dbReference>
<sequence>MDAERWWSPFVGVATAVWIALFAVDLAVTFDVLALAPPTVDAVRRALRGLLAVFLIDLALLYRWSEQRPLVFLRENWFLVLTAVPWFRPLRLLRAGRSVRALRLLARSRRVGALLTKLRRTARVLWQRLRE</sequence>
<reference evidence="2 3" key="1">
    <citation type="journal article" date="2019" name="Int. J. Syst. Evol. Microbiol.">
        <title>The Global Catalogue of Microorganisms (GCM) 10K type strain sequencing project: providing services to taxonomists for standard genome sequencing and annotation.</title>
        <authorList>
            <consortium name="The Broad Institute Genomics Platform"/>
            <consortium name="The Broad Institute Genome Sequencing Center for Infectious Disease"/>
            <person name="Wu L."/>
            <person name="Ma J."/>
        </authorList>
    </citation>
    <scope>NUCLEOTIDE SEQUENCE [LARGE SCALE GENOMIC DNA]</scope>
    <source>
        <strain evidence="2 3">CGMCC 1.12859</strain>
    </source>
</reference>
<gene>
    <name evidence="2" type="ORF">ACFSAU_11505</name>
</gene>
<protein>
    <recommendedName>
        <fullName evidence="4">Ion transporter</fullName>
    </recommendedName>
</protein>
<evidence type="ECO:0000256" key="1">
    <source>
        <dbReference type="SAM" id="Phobius"/>
    </source>
</evidence>
<dbReference type="AlphaFoldDB" id="A0ABD6BTU1"/>
<dbReference type="Proteomes" id="UP001597139">
    <property type="component" value="Unassembled WGS sequence"/>
</dbReference>
<keyword evidence="1" id="KW-0472">Membrane</keyword>
<organism evidence="2 3">
    <name type="scientific">Halolamina litorea</name>
    <dbReference type="NCBI Taxonomy" id="1515593"/>
    <lineage>
        <taxon>Archaea</taxon>
        <taxon>Methanobacteriati</taxon>
        <taxon>Methanobacteriota</taxon>
        <taxon>Stenosarchaea group</taxon>
        <taxon>Halobacteria</taxon>
        <taxon>Halobacteriales</taxon>
        <taxon>Haloferacaceae</taxon>
    </lineage>
</organism>
<keyword evidence="1" id="KW-0812">Transmembrane</keyword>
<evidence type="ECO:0000313" key="3">
    <source>
        <dbReference type="Proteomes" id="UP001597139"/>
    </source>
</evidence>
<proteinExistence type="predicted"/>
<evidence type="ECO:0008006" key="4">
    <source>
        <dbReference type="Google" id="ProtNLM"/>
    </source>
</evidence>
<evidence type="ECO:0000313" key="2">
    <source>
        <dbReference type="EMBL" id="MFD1568121.1"/>
    </source>
</evidence>
<name>A0ABD6BTU1_9EURY</name>